<comment type="caution">
    <text evidence="2">The sequence shown here is derived from an EMBL/GenBank/DDBJ whole genome shotgun (WGS) entry which is preliminary data.</text>
</comment>
<dbReference type="OrthoDB" id="9814966at2"/>
<dbReference type="Proteomes" id="UP000011717">
    <property type="component" value="Unassembled WGS sequence"/>
</dbReference>
<dbReference type="GO" id="GO:0016787">
    <property type="term" value="F:hydrolase activity"/>
    <property type="evidence" value="ECO:0007669"/>
    <property type="project" value="UniProtKB-KW"/>
</dbReference>
<keyword evidence="2" id="KW-0378">Hydrolase</keyword>
<evidence type="ECO:0000313" key="2">
    <source>
        <dbReference type="EMBL" id="EMD83714.1"/>
    </source>
</evidence>
<dbReference type="SUPFAM" id="SSF53474">
    <property type="entry name" value="alpha/beta-Hydrolases"/>
    <property type="match status" value="1"/>
</dbReference>
<dbReference type="Pfam" id="PF12697">
    <property type="entry name" value="Abhydrolase_6"/>
    <property type="match status" value="1"/>
</dbReference>
<dbReference type="InterPro" id="IPR029058">
    <property type="entry name" value="AB_hydrolase_fold"/>
</dbReference>
<protein>
    <submittedName>
        <fullName evidence="2">Alpha/beta hydrolase</fullName>
    </submittedName>
</protein>
<reference evidence="2 3" key="1">
    <citation type="journal article" date="2013" name="Genome Announc.">
        <title>Draft Genome Sequence of Strain JLT2015T, Belonging to the Family Sphingomonadaceae of the Alphaproteobacteria.</title>
        <authorList>
            <person name="Tang K."/>
            <person name="Liu K."/>
            <person name="Li S."/>
            <person name="Jiao N."/>
        </authorList>
    </citation>
    <scope>NUCLEOTIDE SEQUENCE [LARGE SCALE GENOMIC DNA]</scope>
    <source>
        <strain evidence="2 3">JLT2015</strain>
    </source>
</reference>
<proteinExistence type="predicted"/>
<name>M2TAT9_9SPHN</name>
<accession>M2TAT9</accession>
<dbReference type="PANTHER" id="PTHR43798">
    <property type="entry name" value="MONOACYLGLYCEROL LIPASE"/>
    <property type="match status" value="1"/>
</dbReference>
<evidence type="ECO:0000313" key="3">
    <source>
        <dbReference type="Proteomes" id="UP000011717"/>
    </source>
</evidence>
<evidence type="ECO:0000259" key="1">
    <source>
        <dbReference type="Pfam" id="PF12697"/>
    </source>
</evidence>
<dbReference type="RefSeq" id="WP_008600168.1">
    <property type="nucleotide sequence ID" value="NZ_AMRV01000002.1"/>
</dbReference>
<organism evidence="2 3">
    <name type="scientific">Pacificimonas flava</name>
    <dbReference type="NCBI Taxonomy" id="1234595"/>
    <lineage>
        <taxon>Bacteria</taxon>
        <taxon>Pseudomonadati</taxon>
        <taxon>Pseudomonadota</taxon>
        <taxon>Alphaproteobacteria</taxon>
        <taxon>Sphingomonadales</taxon>
        <taxon>Sphingosinicellaceae</taxon>
        <taxon>Pacificimonas</taxon>
    </lineage>
</organism>
<dbReference type="InterPro" id="IPR000073">
    <property type="entry name" value="AB_hydrolase_1"/>
</dbReference>
<sequence>MTKPPLFFIHGMWSTPKIWDWMRERYEARGYRVAAPTLPFHDADPQDAPDPLLASTSVQDYADALLAQVRELDRKPVIVGHSMGGMLAQQIAAAHGAAGLVLLSPAPTAQTSSLALSPLRTLLGVTTTANWWRSPTRIDEERARWGIFNNVPETETRDALGELVWDSGRVLFQISMPFADSSKGTQVDYDLLTMPATVVVGNEDRITPVGTARATARKLKGAVDYRELDGIGHWLFHPPVRETVADEIDRLLQRVEGRI</sequence>
<feature type="domain" description="AB hydrolase-1" evidence="1">
    <location>
        <begin position="6"/>
        <end position="244"/>
    </location>
</feature>
<dbReference type="Gene3D" id="3.40.50.1820">
    <property type="entry name" value="alpha/beta hydrolase"/>
    <property type="match status" value="1"/>
</dbReference>
<gene>
    <name evidence="2" type="ORF">C725_0686</name>
</gene>
<dbReference type="AlphaFoldDB" id="M2TAT9"/>
<dbReference type="EMBL" id="AMRV01000002">
    <property type="protein sequence ID" value="EMD83714.1"/>
    <property type="molecule type" value="Genomic_DNA"/>
</dbReference>
<keyword evidence="3" id="KW-1185">Reference proteome</keyword>
<dbReference type="InterPro" id="IPR050266">
    <property type="entry name" value="AB_hydrolase_sf"/>
</dbReference>